<evidence type="ECO:0000256" key="2">
    <source>
        <dbReference type="ARBA" id="ARBA00004604"/>
    </source>
</evidence>
<dbReference type="PANTHER" id="PTHR46267:SF15">
    <property type="entry name" value="WINGED HELIX-TURN-HELIX TRANSCRIPTION REPRESSOR DNA-BINDING PROTEIN-RELATED"/>
    <property type="match status" value="1"/>
</dbReference>
<dbReference type="FunFam" id="1.10.10.60:FF:000168">
    <property type="entry name" value="Telomere repeat-binding factor 1"/>
    <property type="match status" value="1"/>
</dbReference>
<dbReference type="EMBL" id="CM026421">
    <property type="protein sequence ID" value="KAG0589320.1"/>
    <property type="molecule type" value="Genomic_DNA"/>
</dbReference>
<evidence type="ECO:0000313" key="16">
    <source>
        <dbReference type="Proteomes" id="UP000822688"/>
    </source>
</evidence>
<dbReference type="PANTHER" id="PTHR46267">
    <property type="entry name" value="SINGLE MYB HISTONE 4"/>
    <property type="match status" value="1"/>
</dbReference>
<evidence type="ECO:0000259" key="12">
    <source>
        <dbReference type="PROSITE" id="PS51294"/>
    </source>
</evidence>
<evidence type="ECO:0000256" key="8">
    <source>
        <dbReference type="ARBA" id="ARBA00023242"/>
    </source>
</evidence>
<evidence type="ECO:0000256" key="6">
    <source>
        <dbReference type="ARBA" id="ARBA00023125"/>
    </source>
</evidence>
<dbReference type="Proteomes" id="UP000822688">
    <property type="component" value="Chromosome 1"/>
</dbReference>
<evidence type="ECO:0000313" key="14">
    <source>
        <dbReference type="EMBL" id="KAG0589320.1"/>
    </source>
</evidence>
<evidence type="ECO:0000256" key="4">
    <source>
        <dbReference type="ARBA" id="ARBA00023015"/>
    </source>
</evidence>
<dbReference type="SMART" id="SM00717">
    <property type="entry name" value="SANT"/>
    <property type="match status" value="1"/>
</dbReference>
<reference evidence="15" key="1">
    <citation type="submission" date="2020-06" db="EMBL/GenBank/DDBJ databases">
        <title>WGS assembly of Ceratodon purpureus strain R40.</title>
        <authorList>
            <person name="Carey S.B."/>
            <person name="Jenkins J."/>
            <person name="Shu S."/>
            <person name="Lovell J.T."/>
            <person name="Sreedasyam A."/>
            <person name="Maumus F."/>
            <person name="Tiley G.P."/>
            <person name="Fernandez-Pozo N."/>
            <person name="Barry K."/>
            <person name="Chen C."/>
            <person name="Wang M."/>
            <person name="Lipzen A."/>
            <person name="Daum C."/>
            <person name="Saski C.A."/>
            <person name="Payton A.C."/>
            <person name="Mcbreen J.C."/>
            <person name="Conrad R.E."/>
            <person name="Kollar L.M."/>
            <person name="Olsson S."/>
            <person name="Huttunen S."/>
            <person name="Landis J.B."/>
            <person name="Wickett N.J."/>
            <person name="Johnson M.G."/>
            <person name="Rensing S.A."/>
            <person name="Grimwood J."/>
            <person name="Schmutz J."/>
            <person name="Mcdaniel S.F."/>
        </authorList>
    </citation>
    <scope>NUCLEOTIDE SEQUENCE</scope>
    <source>
        <strain evidence="15">R40</strain>
    </source>
</reference>
<dbReference type="EMBL" id="CM026421">
    <property type="protein sequence ID" value="KAG0589323.1"/>
    <property type="molecule type" value="Genomic_DNA"/>
</dbReference>
<keyword evidence="5 9" id="KW-0175">Coiled coil</keyword>
<dbReference type="Gene3D" id="1.10.10.60">
    <property type="entry name" value="Homeodomain-like"/>
    <property type="match status" value="1"/>
</dbReference>
<evidence type="ECO:0000256" key="1">
    <source>
        <dbReference type="ARBA" id="ARBA00004286"/>
    </source>
</evidence>
<dbReference type="PROSITE" id="PS51504">
    <property type="entry name" value="H15"/>
    <property type="match status" value="1"/>
</dbReference>
<dbReference type="SUPFAM" id="SSF46689">
    <property type="entry name" value="Homeodomain-like"/>
    <property type="match status" value="1"/>
</dbReference>
<feature type="domain" description="H15" evidence="13">
    <location>
        <begin position="117"/>
        <end position="185"/>
    </location>
</feature>
<feature type="coiled-coil region" evidence="9">
    <location>
        <begin position="273"/>
        <end position="324"/>
    </location>
</feature>
<evidence type="ECO:0000259" key="13">
    <source>
        <dbReference type="PROSITE" id="PS51504"/>
    </source>
</evidence>
<feature type="domain" description="HTH myb-type" evidence="12">
    <location>
        <begin position="1"/>
        <end position="56"/>
    </location>
</feature>
<sequence length="345" mass="37215">MGAPKQKWTAEEEAALRAGVEKYGPGKWRAIQKDSKFGPCLTSRSNVDLKDKWRNMSVSANGLGSARKPMSSSGGQGMLTLMEDAVAVTPLAVLPPGDEPYVAKRDSADTSGDRKALGSRYDNMVFEAVVGLKEPYGSSNASIASYIEERHAVPSNFRRLLTTKLKSLALSGKLVKVRQNYKMNDGNESPSPAVEEPEVRERESAVTVSDSRVQKGSRLRRQEVHSDDSNKAHPSRFPRDLWDLRDSSKKSRPENFIYKKPKMDIEHLAKARAKTAEEAARAAALAVAEAEAAAAAAEAAAREAEAAEAEAEALEAAAEAAAAAAIRPPKKLRAMAIMQEVAVNG</sequence>
<feature type="region of interest" description="Disordered" evidence="10">
    <location>
        <begin position="181"/>
        <end position="246"/>
    </location>
</feature>
<feature type="domain" description="Myb-like" evidence="11">
    <location>
        <begin position="5"/>
        <end position="57"/>
    </location>
</feature>
<dbReference type="InterPro" id="IPR044597">
    <property type="entry name" value="SMH1-6"/>
</dbReference>
<feature type="compositionally biased region" description="Basic and acidic residues" evidence="10">
    <location>
        <begin position="220"/>
        <end position="246"/>
    </location>
</feature>
<name>A0A8T0J3H6_CERPU</name>
<dbReference type="AlphaFoldDB" id="A0A8T0J3H6"/>
<evidence type="ECO:0000256" key="5">
    <source>
        <dbReference type="ARBA" id="ARBA00023054"/>
    </source>
</evidence>
<dbReference type="PROSITE" id="PS50090">
    <property type="entry name" value="MYB_LIKE"/>
    <property type="match status" value="1"/>
</dbReference>
<gene>
    <name evidence="14" type="ORF">KC19_1G012700</name>
    <name evidence="15" type="ORF">KC19_1G013000</name>
</gene>
<evidence type="ECO:0000259" key="11">
    <source>
        <dbReference type="PROSITE" id="PS50090"/>
    </source>
</evidence>
<dbReference type="InterPro" id="IPR036388">
    <property type="entry name" value="WH-like_DNA-bd_sf"/>
</dbReference>
<dbReference type="Pfam" id="PF00538">
    <property type="entry name" value="Linker_histone"/>
    <property type="match status" value="1"/>
</dbReference>
<proteinExistence type="predicted"/>
<keyword evidence="7" id="KW-0804">Transcription</keyword>
<evidence type="ECO:0000256" key="9">
    <source>
        <dbReference type="SAM" id="Coils"/>
    </source>
</evidence>
<dbReference type="InterPro" id="IPR009057">
    <property type="entry name" value="Homeodomain-like_sf"/>
</dbReference>
<comment type="subcellular location">
    <subcellularLocation>
        <location evidence="1">Chromosome</location>
    </subcellularLocation>
    <subcellularLocation>
        <location evidence="2">Nucleus</location>
        <location evidence="2">Nucleolus</location>
    </subcellularLocation>
</comment>
<comment type="caution">
    <text evidence="15">The sequence shown here is derived from an EMBL/GenBank/DDBJ whole genome shotgun (WGS) entry which is preliminary data.</text>
</comment>
<keyword evidence="16" id="KW-1185">Reference proteome</keyword>
<dbReference type="CDD" id="cd11660">
    <property type="entry name" value="SANT_TRF"/>
    <property type="match status" value="1"/>
</dbReference>
<dbReference type="InterPro" id="IPR036390">
    <property type="entry name" value="WH_DNA-bd_sf"/>
</dbReference>
<evidence type="ECO:0000313" key="15">
    <source>
        <dbReference type="EMBL" id="KAG0589323.1"/>
    </source>
</evidence>
<dbReference type="GO" id="GO:0000786">
    <property type="term" value="C:nucleosome"/>
    <property type="evidence" value="ECO:0007669"/>
    <property type="project" value="InterPro"/>
</dbReference>
<protein>
    <recommendedName>
        <fullName evidence="17">MYB transcription factor</fullName>
    </recommendedName>
</protein>
<dbReference type="InterPro" id="IPR017930">
    <property type="entry name" value="Myb_dom"/>
</dbReference>
<dbReference type="GO" id="GO:0006334">
    <property type="term" value="P:nucleosome assembly"/>
    <property type="evidence" value="ECO:0007669"/>
    <property type="project" value="InterPro"/>
</dbReference>
<evidence type="ECO:0000256" key="7">
    <source>
        <dbReference type="ARBA" id="ARBA00023163"/>
    </source>
</evidence>
<keyword evidence="4" id="KW-0805">Transcription regulation</keyword>
<dbReference type="SMART" id="SM00526">
    <property type="entry name" value="H15"/>
    <property type="match status" value="1"/>
</dbReference>
<organism evidence="15 16">
    <name type="scientific">Ceratodon purpureus</name>
    <name type="common">Fire moss</name>
    <name type="synonym">Dicranum purpureum</name>
    <dbReference type="NCBI Taxonomy" id="3225"/>
    <lineage>
        <taxon>Eukaryota</taxon>
        <taxon>Viridiplantae</taxon>
        <taxon>Streptophyta</taxon>
        <taxon>Embryophyta</taxon>
        <taxon>Bryophyta</taxon>
        <taxon>Bryophytina</taxon>
        <taxon>Bryopsida</taxon>
        <taxon>Dicranidae</taxon>
        <taxon>Pseudoditrichales</taxon>
        <taxon>Ditrichaceae</taxon>
        <taxon>Ceratodon</taxon>
    </lineage>
</organism>
<evidence type="ECO:0000256" key="10">
    <source>
        <dbReference type="SAM" id="MobiDB-lite"/>
    </source>
</evidence>
<dbReference type="PROSITE" id="PS51294">
    <property type="entry name" value="HTH_MYB"/>
    <property type="match status" value="1"/>
</dbReference>
<dbReference type="CDD" id="cd00073">
    <property type="entry name" value="H15"/>
    <property type="match status" value="1"/>
</dbReference>
<dbReference type="InterPro" id="IPR001005">
    <property type="entry name" value="SANT/Myb"/>
</dbReference>
<dbReference type="Pfam" id="PF00249">
    <property type="entry name" value="Myb_DNA-binding"/>
    <property type="match status" value="1"/>
</dbReference>
<dbReference type="InterPro" id="IPR005818">
    <property type="entry name" value="Histone_H1/H5_H15"/>
</dbReference>
<keyword evidence="8" id="KW-0539">Nucleus</keyword>
<accession>A0A8T0J3H6</accession>
<dbReference type="GO" id="GO:0005730">
    <property type="term" value="C:nucleolus"/>
    <property type="evidence" value="ECO:0007669"/>
    <property type="project" value="UniProtKB-SubCell"/>
</dbReference>
<keyword evidence="3" id="KW-0158">Chromosome</keyword>
<evidence type="ECO:0008006" key="17">
    <source>
        <dbReference type="Google" id="ProtNLM"/>
    </source>
</evidence>
<evidence type="ECO:0000256" key="3">
    <source>
        <dbReference type="ARBA" id="ARBA00022454"/>
    </source>
</evidence>
<dbReference type="SUPFAM" id="SSF46785">
    <property type="entry name" value="Winged helix' DNA-binding domain"/>
    <property type="match status" value="1"/>
</dbReference>
<keyword evidence="6" id="KW-0238">DNA-binding</keyword>
<dbReference type="GO" id="GO:0003691">
    <property type="term" value="F:double-stranded telomeric DNA binding"/>
    <property type="evidence" value="ECO:0007669"/>
    <property type="project" value="InterPro"/>
</dbReference>
<dbReference type="Gene3D" id="1.10.10.10">
    <property type="entry name" value="Winged helix-like DNA-binding domain superfamily/Winged helix DNA-binding domain"/>
    <property type="match status" value="1"/>
</dbReference>